<accession>A0AAD5XDV0</accession>
<evidence type="ECO:0000256" key="4">
    <source>
        <dbReference type="SAM" id="MobiDB-lite"/>
    </source>
</evidence>
<organism evidence="6 7">
    <name type="scientific">Physocladia obscura</name>
    <dbReference type="NCBI Taxonomy" id="109957"/>
    <lineage>
        <taxon>Eukaryota</taxon>
        <taxon>Fungi</taxon>
        <taxon>Fungi incertae sedis</taxon>
        <taxon>Chytridiomycota</taxon>
        <taxon>Chytridiomycota incertae sedis</taxon>
        <taxon>Chytridiomycetes</taxon>
        <taxon>Chytridiales</taxon>
        <taxon>Chytriomycetaceae</taxon>
        <taxon>Physocladia</taxon>
    </lineage>
</organism>
<feature type="region of interest" description="Disordered" evidence="4">
    <location>
        <begin position="496"/>
        <end position="537"/>
    </location>
</feature>
<dbReference type="SMART" id="SM00256">
    <property type="entry name" value="FBOX"/>
    <property type="match status" value="1"/>
</dbReference>
<evidence type="ECO:0000256" key="2">
    <source>
        <dbReference type="ARBA" id="ARBA00022737"/>
    </source>
</evidence>
<dbReference type="Gene3D" id="1.20.1280.50">
    <property type="match status" value="1"/>
</dbReference>
<feature type="compositionally biased region" description="Acidic residues" evidence="4">
    <location>
        <begin position="1298"/>
        <end position="1307"/>
    </location>
</feature>
<feature type="domain" description="F-box" evidence="5">
    <location>
        <begin position="397"/>
        <end position="447"/>
    </location>
</feature>
<dbReference type="PROSITE" id="PS50294">
    <property type="entry name" value="WD_REPEATS_REGION"/>
    <property type="match status" value="4"/>
</dbReference>
<keyword evidence="6" id="KW-0436">Ligase</keyword>
<dbReference type="InterPro" id="IPR001810">
    <property type="entry name" value="F-box_dom"/>
</dbReference>
<dbReference type="PANTHER" id="PTHR19879">
    <property type="entry name" value="TRANSCRIPTION INITIATION FACTOR TFIID"/>
    <property type="match status" value="1"/>
</dbReference>
<feature type="region of interest" description="Disordered" evidence="4">
    <location>
        <begin position="319"/>
        <end position="340"/>
    </location>
</feature>
<feature type="compositionally biased region" description="Polar residues" evidence="4">
    <location>
        <begin position="20"/>
        <end position="31"/>
    </location>
</feature>
<proteinExistence type="predicted"/>
<name>A0AAD5XDV0_9FUNG</name>
<keyword evidence="7" id="KW-1185">Reference proteome</keyword>
<dbReference type="CDD" id="cd00200">
    <property type="entry name" value="WD40"/>
    <property type="match status" value="1"/>
</dbReference>
<feature type="repeat" description="WD" evidence="3">
    <location>
        <begin position="732"/>
        <end position="771"/>
    </location>
</feature>
<protein>
    <submittedName>
        <fullName evidence="6">SCF ubiquitin ligase complex subunit cdc4</fullName>
    </submittedName>
</protein>
<dbReference type="SUPFAM" id="SSF50978">
    <property type="entry name" value="WD40 repeat-like"/>
    <property type="match status" value="1"/>
</dbReference>
<dbReference type="Gene3D" id="2.130.10.10">
    <property type="entry name" value="YVTN repeat-like/Quinoprotein amine dehydrogenase"/>
    <property type="match status" value="1"/>
</dbReference>
<feature type="repeat" description="WD" evidence="3">
    <location>
        <begin position="953"/>
        <end position="992"/>
    </location>
</feature>
<sequence>MNNLQTPQRQHFGAAGSVTGAPTISEASDSGWDSVSAAGGIGGAAALGGKGVNPPIKAAQFAITPHAVTTTVVTTTTTKITEFPPLFLDRTPLSSQRSLKTLNVHEFPLANTPTPPALKRLCFDINGVPTRLSELDLHETDLAQLNVKPVGTNSNFSASIISPRSIPHFNFQQHTQNVTPFNSVPDMNQTNSPQKFRKRDNRGAAFANNHNIHHQTTPQLDDPDHDMIPVIVETIHEPSLPDIPLTPFPDPALSVNINNISAPLITPLLPVEMDFNNEESTTNLPPSPTMSPTHSSLPAFTFFNNSHNIHQQNFQCSAMTSPTPRRHNQSAAASSGIGGSNDANKIPNSLLTIPTMIHAYDSFPPQLQSYILLNLLRRTPSRTLQFVSTLVLPALKRDFLTDLPAELAYAVLARLDLRTLARCARVCRGWRGVVDGEGAEIAVWKRRLVKEGWLIMDEVAGLLESLGVGDGEGKGKGKEKEAGKLRIYTGATKVDLSSDGCGRSRKYSGGSVDDEVSEDNNAYDYDNDDNESEENSGPFYEFAEDAEEDEENCGTVDGIAVGGGSFAPSTSAGSPGAEFSEYFSALSPTLTHDLVKKTAEWMRGLDEFATGISENEGTNHSHETSTFRRGTANRMKISQVRARLRAYIQCLSKAELGRLALQIPNIYKGIYRRHHIVRRNWAKGKFNTIEFPGHGQDVVTCLQFDSDKIVSGSDDQSIHIYDTKSGRLRRKLIGHDGGVWALQYWGDSLVSGSTDRTVRVWDIDTGLCTHLFEGHTSTVRCLMIVTPSETTEYPFGTNGKSGGVGFHAGMEPSQPLIVTGSRDASLRVWRLPNPKSGPYHVPVCAAGAVHALPGDNTYNSPEGNPHFMHVLNGHTNSVRAIAGHGRVLVSGSYDCTVRVWDLLEGECIYTFRGHREKVYSVGYSHELSRAVSGSLDASVKVWCTRTGVLLHSLEGHTSLVGLLELSPSYLVSAAADHSLRIWAPDSGACLAYMHGHPAAITCFHHDPKLNRIVSGSDGGIKLWEMSSAATGGINAAGGPGFEVRQGPNGPEPVYGRFTRDLVSDIAGVWRVRMDERRLVCAVSKEGGSTWFRVLDFGESTEHGRFVEGLGDGGGGVWEDDDDEDDEDGEDGTEEHGEEDGGDNHISANHPEFSAANNPQENNQRQQHLNTQLQPLPPSTIFQDNQHASFGETHHHHHMHGSSSDRFVLPPPPSEIMYGQSMPQQHGSNSILFSTTSSLTLVPSENFSNTHLPDSWNTYESARFERNSTFGASFNNGIGNLVSSSASGIGRGKASLQEIVDDVDEEDEKNNPPAA</sequence>
<feature type="region of interest" description="Disordered" evidence="4">
    <location>
        <begin position="1"/>
        <end position="31"/>
    </location>
</feature>
<reference evidence="6" key="1">
    <citation type="submission" date="2020-05" db="EMBL/GenBank/DDBJ databases">
        <title>Phylogenomic resolution of chytrid fungi.</title>
        <authorList>
            <person name="Stajich J.E."/>
            <person name="Amses K."/>
            <person name="Simmons R."/>
            <person name="Seto K."/>
            <person name="Myers J."/>
            <person name="Bonds A."/>
            <person name="Quandt C.A."/>
            <person name="Barry K."/>
            <person name="Liu P."/>
            <person name="Grigoriev I."/>
            <person name="Longcore J.E."/>
            <person name="James T.Y."/>
        </authorList>
    </citation>
    <scope>NUCLEOTIDE SEQUENCE</scope>
    <source>
        <strain evidence="6">JEL0513</strain>
    </source>
</reference>
<evidence type="ECO:0000313" key="7">
    <source>
        <dbReference type="Proteomes" id="UP001211907"/>
    </source>
</evidence>
<evidence type="ECO:0000313" key="6">
    <source>
        <dbReference type="EMBL" id="KAJ3112175.1"/>
    </source>
</evidence>
<evidence type="ECO:0000259" key="5">
    <source>
        <dbReference type="PROSITE" id="PS50181"/>
    </source>
</evidence>
<feature type="compositionally biased region" description="Polar residues" evidence="4">
    <location>
        <begin position="1154"/>
        <end position="1167"/>
    </location>
</feature>
<feature type="region of interest" description="Disordered" evidence="4">
    <location>
        <begin position="1283"/>
        <end position="1314"/>
    </location>
</feature>
<dbReference type="SUPFAM" id="SSF81383">
    <property type="entry name" value="F-box domain"/>
    <property type="match status" value="1"/>
</dbReference>
<dbReference type="SMART" id="SM00320">
    <property type="entry name" value="WD40"/>
    <property type="match status" value="7"/>
</dbReference>
<feature type="repeat" description="WD" evidence="3">
    <location>
        <begin position="911"/>
        <end position="952"/>
    </location>
</feature>
<dbReference type="Proteomes" id="UP001211907">
    <property type="component" value="Unassembled WGS sequence"/>
</dbReference>
<dbReference type="Pfam" id="PF12937">
    <property type="entry name" value="F-box-like"/>
    <property type="match status" value="1"/>
</dbReference>
<dbReference type="InterPro" id="IPR001680">
    <property type="entry name" value="WD40_rpt"/>
</dbReference>
<gene>
    <name evidence="6" type="primary">CDC4_1</name>
    <name evidence="6" type="ORF">HK100_002428</name>
</gene>
<feature type="compositionally biased region" description="Acidic residues" evidence="4">
    <location>
        <begin position="1117"/>
        <end position="1140"/>
    </location>
</feature>
<feature type="repeat" description="WD" evidence="3">
    <location>
        <begin position="871"/>
        <end position="910"/>
    </location>
</feature>
<dbReference type="InterPro" id="IPR020472">
    <property type="entry name" value="WD40_PAC1"/>
</dbReference>
<feature type="repeat" description="WD" evidence="3">
    <location>
        <begin position="812"/>
        <end position="831"/>
    </location>
</feature>
<dbReference type="EMBL" id="JADGJH010001568">
    <property type="protein sequence ID" value="KAJ3112175.1"/>
    <property type="molecule type" value="Genomic_DNA"/>
</dbReference>
<evidence type="ECO:0000256" key="3">
    <source>
        <dbReference type="PROSITE-ProRule" id="PRU00221"/>
    </source>
</evidence>
<dbReference type="PROSITE" id="PS00678">
    <property type="entry name" value="WD_REPEATS_1"/>
    <property type="match status" value="2"/>
</dbReference>
<feature type="region of interest" description="Disordered" evidence="4">
    <location>
        <begin position="1104"/>
        <end position="1167"/>
    </location>
</feature>
<keyword evidence="1 3" id="KW-0853">WD repeat</keyword>
<dbReference type="InterPro" id="IPR015943">
    <property type="entry name" value="WD40/YVTN_repeat-like_dom_sf"/>
</dbReference>
<dbReference type="InterPro" id="IPR036322">
    <property type="entry name" value="WD40_repeat_dom_sf"/>
</dbReference>
<dbReference type="PANTHER" id="PTHR19879:SF9">
    <property type="entry name" value="TRANSCRIPTION INITIATION FACTOR TFIID SUBUNIT 5"/>
    <property type="match status" value="1"/>
</dbReference>
<dbReference type="PROSITE" id="PS50082">
    <property type="entry name" value="WD_REPEATS_2"/>
    <property type="match status" value="5"/>
</dbReference>
<dbReference type="Pfam" id="PF00400">
    <property type="entry name" value="WD40"/>
    <property type="match status" value="6"/>
</dbReference>
<dbReference type="PRINTS" id="PR00320">
    <property type="entry name" value="GPROTEINBRPT"/>
</dbReference>
<dbReference type="GO" id="GO:0016874">
    <property type="term" value="F:ligase activity"/>
    <property type="evidence" value="ECO:0007669"/>
    <property type="project" value="UniProtKB-KW"/>
</dbReference>
<keyword evidence="2" id="KW-0677">Repeat</keyword>
<dbReference type="PROSITE" id="PS50181">
    <property type="entry name" value="FBOX"/>
    <property type="match status" value="1"/>
</dbReference>
<dbReference type="InterPro" id="IPR019775">
    <property type="entry name" value="WD40_repeat_CS"/>
</dbReference>
<evidence type="ECO:0000256" key="1">
    <source>
        <dbReference type="ARBA" id="ARBA00022574"/>
    </source>
</evidence>
<feature type="compositionally biased region" description="Acidic residues" evidence="4">
    <location>
        <begin position="525"/>
        <end position="534"/>
    </location>
</feature>
<dbReference type="InterPro" id="IPR036047">
    <property type="entry name" value="F-box-like_dom_sf"/>
</dbReference>
<comment type="caution">
    <text evidence="6">The sequence shown here is derived from an EMBL/GenBank/DDBJ whole genome shotgun (WGS) entry which is preliminary data.</text>
</comment>